<dbReference type="Gene3D" id="2.40.128.520">
    <property type="match status" value="1"/>
</dbReference>
<dbReference type="STRING" id="1486262.TM49_05800"/>
<sequence length="124" mass="13393">MTKSWIALACAAFAVTAPAVDAAELTGLWARGDGKAQVKVERCGDSFCATNVWIRPGTAHERVGDQLIMDVAPVEPGRYEGEAEDVRRGMTYSMTITLGDNAMRTRGCVLGQLLCKSARWTSVQ</sequence>
<protein>
    <recommendedName>
        <fullName evidence="2">DUF2147 domain-containing protein</fullName>
    </recommendedName>
</protein>
<dbReference type="InterPro" id="IPR019223">
    <property type="entry name" value="DUF2147"/>
</dbReference>
<dbReference type="PANTHER" id="PTHR36919">
    <property type="entry name" value="BLR1215 PROTEIN"/>
    <property type="match status" value="1"/>
</dbReference>
<feature type="chain" id="PRO_5002295442" description="DUF2147 domain-containing protein" evidence="1">
    <location>
        <begin position="23"/>
        <end position="124"/>
    </location>
</feature>
<dbReference type="RefSeq" id="WP_045684828.1">
    <property type="nucleotide sequence ID" value="NZ_CP010803.1"/>
</dbReference>
<reference evidence="3 4" key="1">
    <citation type="journal article" date="2015" name="Genome Announc.">
        <title>Complete genome sequence of Martelella endophytica YC6887, which has antifungal activity associated with a halophyte.</title>
        <authorList>
            <person name="Khan A."/>
            <person name="Khan H."/>
            <person name="Chung E.J."/>
            <person name="Hossain M.T."/>
            <person name="Chung Y.R."/>
        </authorList>
    </citation>
    <scope>NUCLEOTIDE SEQUENCE [LARGE SCALE GENOMIC DNA]</scope>
    <source>
        <strain evidence="3">YC6887</strain>
    </source>
</reference>
<gene>
    <name evidence="3" type="ORF">TM49_05800</name>
</gene>
<dbReference type="AlphaFoldDB" id="A0A0D5LX22"/>
<dbReference type="OrthoDB" id="9811671at2"/>
<dbReference type="HOGENOM" id="CLU_108869_1_0_5"/>
<evidence type="ECO:0000313" key="4">
    <source>
        <dbReference type="Proteomes" id="UP000032611"/>
    </source>
</evidence>
<dbReference type="Proteomes" id="UP000032611">
    <property type="component" value="Chromosome"/>
</dbReference>
<keyword evidence="4" id="KW-1185">Reference proteome</keyword>
<dbReference type="PANTHER" id="PTHR36919:SF2">
    <property type="entry name" value="BLL6627 PROTEIN"/>
    <property type="match status" value="1"/>
</dbReference>
<name>A0A0D5LX22_MAREN</name>
<dbReference type="PATRIC" id="fig|1486262.3.peg.1189"/>
<evidence type="ECO:0000259" key="2">
    <source>
        <dbReference type="Pfam" id="PF09917"/>
    </source>
</evidence>
<dbReference type="Pfam" id="PF09917">
    <property type="entry name" value="DUF2147"/>
    <property type="match status" value="1"/>
</dbReference>
<dbReference type="EMBL" id="CP010803">
    <property type="protein sequence ID" value="AJY47963.1"/>
    <property type="molecule type" value="Genomic_DNA"/>
</dbReference>
<feature type="domain" description="DUF2147" evidence="2">
    <location>
        <begin position="27"/>
        <end position="121"/>
    </location>
</feature>
<keyword evidence="1" id="KW-0732">Signal</keyword>
<feature type="signal peptide" evidence="1">
    <location>
        <begin position="1"/>
        <end position="22"/>
    </location>
</feature>
<evidence type="ECO:0000256" key="1">
    <source>
        <dbReference type="SAM" id="SignalP"/>
    </source>
</evidence>
<evidence type="ECO:0000313" key="3">
    <source>
        <dbReference type="EMBL" id="AJY47963.1"/>
    </source>
</evidence>
<proteinExistence type="predicted"/>
<organism evidence="3 4">
    <name type="scientific">Martelella endophytica</name>
    <dbReference type="NCBI Taxonomy" id="1486262"/>
    <lineage>
        <taxon>Bacteria</taxon>
        <taxon>Pseudomonadati</taxon>
        <taxon>Pseudomonadota</taxon>
        <taxon>Alphaproteobacteria</taxon>
        <taxon>Hyphomicrobiales</taxon>
        <taxon>Aurantimonadaceae</taxon>
        <taxon>Martelella</taxon>
    </lineage>
</organism>
<accession>A0A0D5LX22</accession>
<dbReference type="KEGG" id="mey:TM49_05800"/>